<dbReference type="SUPFAM" id="SSF103515">
    <property type="entry name" value="Autotransporter"/>
    <property type="match status" value="1"/>
</dbReference>
<sequence>MIKSDGDDAIRPGQGATINNSGTIRTDGLAADKADGIDFKGATVGTVNNTDSGTISGARHGVTLGGNNGAGSVTVTNAAGATITGRSGSGVGSDAGGTVTNYGTIEGAYSGSGDGDGDGVDIDYAGTITNYGTIKGTGAGGYDKGGRANNSEGISLGGGTITNSGTISGAKYGIVVNNDSNPDNSRSGVAATTITNEVGGTIEGKDGYAIRLENKLGTAADNDTIVNKGTIIGNGTIPDPTAVVTLQSGSVDGGSVGTLDGVRYTGTGSARFIRGDGAAIQMGEGDDVLTNYGTITGNTGRAISLEGGNDTLNLFTGSTITGRIDGGAGADTLNLDKAVTGTGAGTLANVIHFEVLNVKGGTWKLLDDQAYANGATIAAGATLQVGDGATAGSLAADVANAGALIFNRTDTSSYAGVISGSGSLTKAGTGTLTLTGASTYTGATTISEGTLTIQSATALGAADGTAATGTTVASGATLALKGGIAVGNEALSLTGYSLNACGALCNVSGINSYAGTITLTGTTRIGADAGRLTLSGPIAGAPGAGVELDLGGAGDGIVAGDIGNVGTVIKVGAGTWTLTGKSSLSDLLYAFGGALRLEGGGTVASDRGIVGGDTATTASATVTGSGSTWTNRSTLVVGDINGTGILTVAAGGAVSIGTNGAGTMTLAKGSRSTGMLNIGAAAGETAVAAGTVTAGEVAFGAGTGTITFNHTGNPDGSAVTFAPKITGVGSLNHLAGTTILSGASTYSGTTTIAGGTLRVANATALGAADGTAANGTTVASGATLALQGGIAVGNEALSLAGTGVGGGGALRNVSGDNSYAGAITLTDNSRIAADADRLTLSGSLAASGGGWVLTLGGVGDGRITGTIGNTIGSLLKDGTGTWTVTGQATLANEVQSSGGTLTIAEGGRLSNSDGFVGHDTGSSGTMTVTGTGSTWTNRAGLVVGFGGTGTLAIQGGGQVSNRNGTIGYFATSSGTVTVTGTGSTWTNKNSLYVGHGGTGTLTVADGGLVSAGANGTGTVSVASLSGSTGTLAIGAAAGQPAVAAGTVQASKVAFGAGTGTITFNHTGNPDGTAVAFVPTITGTGTVSHLAGTTILTGANSYTGATTVSGGTLSAANATALDTSAAKVTAGGTLDVNGVTIANALTLAGSGAGGAGALTGTGAAGVSGAITLAGDAALGGSGTLTLSGGIGDGGNGYGLTKLGTGTAILTGTSTYTGATTLQDGTLRAGAAGAFAPVSAVTVASGATLDLAGFNQGIGSLAGTGRVSLGAGTLTAGADNSSTAFSGTITGSGGLAKAGTGTLTLSGVNTYTGPSTIAGGTLALTGAGSVAASSGVALAGGATFDIGGLTAGTAIASLTDTAPGQAGTVALGANTLTLTRAAGSYGGAILGTGGLTLAGGTQILAGHARHTGATALESGTLRAGAAGAFAPVSAVMVASGATLDLAGFDQGIGSLAGAGRVSLGAGTLTAGADNSSTAFSGTITGSGGLAKAGTGTLTLSGSNSYSGGTALLGGTLAIAADASLGASAGGLRFDGGTLVTTASLAMARPVTLAGDARLRPASGTSLTLNGSVTGPGGLVQDGEGTTILAGRNTYAGATTVAGGTLQIDGVLSASEVTVRRGGTLAGSGKIGDPLIEAGGRLAPGSAAAIGTLSIHGPLTFAAGSFYTVKLTPAANDRTDVTGPVALQGGTVQVLAGAGTYTPALRYTLLTATDGVTGRFSALQTTSNLAFLTPSLNYDAHSVSLGFAQTAPITSVVTTPNQTGPAAALNGVGPTVTSTAQPSATAQSASTAQPSATAQSASASPAAPTVTQASTVHTSVAADGTTTTTISNSGGTTVVVASPAAQVATAVLNQTAPGAAQALTAISGEAHAADIGVVAQSAAIVEATLLDHLRFGMAPLGEAAGLWSETDLAGRIPAGTTVPAAYAAALPGEPAIGLVPVAPARANYALWGQALGAFGSTRGNGNAARLTRDMGGFVMGAETGFGALSLPGLTDLRLGVAAGYSVAGFDIPARRSSGQVESAFGAIYGRASLGAVELRGGAVYGSEAFDTRRQVQFPGFSQAVTGKAGGDTLQAFGEAGYRIAYGPRVLEPFVGGTTLHVRRDGFAERGGAAALRVSGHHDAVQTATAGVQGEIGLADLLGLDVPVLARGLVGYRRAFGDVVPRALVAFAGGRAFQTAGVPLARDAVVASAGIEARVATGLTLGLAYTGQVGERAQDHAMRGSLNLRW</sequence>
<evidence type="ECO:0000256" key="1">
    <source>
        <dbReference type="ARBA" id="ARBA00022729"/>
    </source>
</evidence>
<comment type="caution">
    <text evidence="4">The sequence shown here is derived from an EMBL/GenBank/DDBJ whole genome shotgun (WGS) entry which is preliminary data.</text>
</comment>
<dbReference type="PANTHER" id="PTHR35037:SF3">
    <property type="entry name" value="C-TERMINAL REGION OF AIDA-LIKE PROTEIN"/>
    <property type="match status" value="1"/>
</dbReference>
<reference evidence="4" key="1">
    <citation type="submission" date="2024-06" db="EMBL/GenBank/DDBJ databases">
        <authorList>
            <person name="Campbell A.G."/>
        </authorList>
    </citation>
    <scope>NUCLEOTIDE SEQUENCE</scope>
    <source>
        <strain evidence="4">EM17</strain>
    </source>
</reference>
<dbReference type="Pfam" id="PF12951">
    <property type="entry name" value="PATR"/>
    <property type="match status" value="8"/>
</dbReference>
<dbReference type="SUPFAM" id="SSF51126">
    <property type="entry name" value="Pectin lyase-like"/>
    <property type="match status" value="3"/>
</dbReference>
<dbReference type="Proteomes" id="UP001432995">
    <property type="component" value="Unassembled WGS sequence"/>
</dbReference>
<dbReference type="PANTHER" id="PTHR35037">
    <property type="entry name" value="C-TERMINAL REGION OF AIDA-LIKE PROTEIN"/>
    <property type="match status" value="1"/>
</dbReference>
<dbReference type="RefSeq" id="WP_350378547.1">
    <property type="nucleotide sequence ID" value="NZ_JBELQD010000012.1"/>
</dbReference>
<dbReference type="InterPro" id="IPR011050">
    <property type="entry name" value="Pectin_lyase_fold/virulence"/>
</dbReference>
<gene>
    <name evidence="4" type="ORF">ABS770_13270</name>
</gene>
<dbReference type="SMART" id="SM00869">
    <property type="entry name" value="Autotransporter"/>
    <property type="match status" value="1"/>
</dbReference>
<dbReference type="EMBL" id="JBELQD010000012">
    <property type="protein sequence ID" value="MER2289234.1"/>
    <property type="molecule type" value="Genomic_DNA"/>
</dbReference>
<organism evidence="4 5">
    <name type="scientific">Methylobacterium brachiatum</name>
    <dbReference type="NCBI Taxonomy" id="269660"/>
    <lineage>
        <taxon>Bacteria</taxon>
        <taxon>Pseudomonadati</taxon>
        <taxon>Pseudomonadota</taxon>
        <taxon>Alphaproteobacteria</taxon>
        <taxon>Hyphomicrobiales</taxon>
        <taxon>Methylobacteriaceae</taxon>
        <taxon>Methylobacterium</taxon>
    </lineage>
</organism>
<dbReference type="PROSITE" id="PS51208">
    <property type="entry name" value="AUTOTRANSPORTER"/>
    <property type="match status" value="1"/>
</dbReference>
<name>A0ABV1R323_9HYPH</name>
<dbReference type="InterPro" id="IPR036709">
    <property type="entry name" value="Autotransporte_beta_dom_sf"/>
</dbReference>
<dbReference type="NCBIfam" id="TIGR04393">
    <property type="entry name" value="rpt_T5SS_PEPC"/>
    <property type="match status" value="3"/>
</dbReference>
<protein>
    <submittedName>
        <fullName evidence="4">Autotransporter-associated beta strand repeat-containing protein</fullName>
    </submittedName>
</protein>
<dbReference type="Gene3D" id="2.160.20.20">
    <property type="match status" value="2"/>
</dbReference>
<feature type="region of interest" description="Disordered" evidence="2">
    <location>
        <begin position="1"/>
        <end position="24"/>
    </location>
</feature>
<evidence type="ECO:0000313" key="5">
    <source>
        <dbReference type="Proteomes" id="UP001432995"/>
    </source>
</evidence>
<evidence type="ECO:0000313" key="4">
    <source>
        <dbReference type="EMBL" id="MER2289234.1"/>
    </source>
</evidence>
<feature type="compositionally biased region" description="Basic and acidic residues" evidence="2">
    <location>
        <begin position="1"/>
        <end position="10"/>
    </location>
</feature>
<dbReference type="Gene3D" id="2.40.128.130">
    <property type="entry name" value="Autotransporter beta-domain"/>
    <property type="match status" value="1"/>
</dbReference>
<accession>A0ABV1R323</accession>
<dbReference type="InterPro" id="IPR005546">
    <property type="entry name" value="Autotransporte_beta"/>
</dbReference>
<dbReference type="NCBIfam" id="TIGR02601">
    <property type="entry name" value="autotrns_rpt"/>
    <property type="match status" value="7"/>
</dbReference>
<keyword evidence="5" id="KW-1185">Reference proteome</keyword>
<feature type="compositionally biased region" description="Low complexity" evidence="2">
    <location>
        <begin position="1771"/>
        <end position="1807"/>
    </location>
</feature>
<evidence type="ECO:0000256" key="2">
    <source>
        <dbReference type="SAM" id="MobiDB-lite"/>
    </source>
</evidence>
<dbReference type="InterPro" id="IPR030895">
    <property type="entry name" value="T5SS_PEPC_rpt"/>
</dbReference>
<feature type="domain" description="Autotransporter" evidence="3">
    <location>
        <begin position="1940"/>
        <end position="2226"/>
    </location>
</feature>
<dbReference type="InterPro" id="IPR013425">
    <property type="entry name" value="Autotrns_rpt"/>
</dbReference>
<feature type="region of interest" description="Disordered" evidence="2">
    <location>
        <begin position="1762"/>
        <end position="1807"/>
    </location>
</feature>
<dbReference type="InterPro" id="IPR051551">
    <property type="entry name" value="Autotransporter_adhesion"/>
</dbReference>
<keyword evidence="1" id="KW-0732">Signal</keyword>
<evidence type="ECO:0000259" key="3">
    <source>
        <dbReference type="PROSITE" id="PS51208"/>
    </source>
</evidence>
<proteinExistence type="predicted"/>
<dbReference type="InterPro" id="IPR012332">
    <property type="entry name" value="Autotransporter_pectin_lyase_C"/>
</dbReference>